<dbReference type="Pfam" id="PF13377">
    <property type="entry name" value="Peripla_BP_3"/>
    <property type="match status" value="1"/>
</dbReference>
<dbReference type="InterPro" id="IPR000843">
    <property type="entry name" value="HTH_LacI"/>
</dbReference>
<keyword evidence="2" id="KW-0238">DNA-binding</keyword>
<dbReference type="GO" id="GO:0000976">
    <property type="term" value="F:transcription cis-regulatory region binding"/>
    <property type="evidence" value="ECO:0007669"/>
    <property type="project" value="TreeGrafter"/>
</dbReference>
<evidence type="ECO:0000256" key="2">
    <source>
        <dbReference type="ARBA" id="ARBA00023125"/>
    </source>
</evidence>
<dbReference type="SUPFAM" id="SSF53822">
    <property type="entry name" value="Periplasmic binding protein-like I"/>
    <property type="match status" value="1"/>
</dbReference>
<dbReference type="Pfam" id="PF00356">
    <property type="entry name" value="LacI"/>
    <property type="match status" value="1"/>
</dbReference>
<evidence type="ECO:0000313" key="6">
    <source>
        <dbReference type="Proteomes" id="UP000547011"/>
    </source>
</evidence>
<evidence type="ECO:0000259" key="4">
    <source>
        <dbReference type="PROSITE" id="PS50932"/>
    </source>
</evidence>
<dbReference type="InterPro" id="IPR028082">
    <property type="entry name" value="Peripla_BP_I"/>
</dbReference>
<proteinExistence type="predicted"/>
<protein>
    <submittedName>
        <fullName evidence="5">LacI family transcriptional regulator</fullName>
    </submittedName>
</protein>
<dbReference type="Gene3D" id="1.10.260.40">
    <property type="entry name" value="lambda repressor-like DNA-binding domains"/>
    <property type="match status" value="1"/>
</dbReference>
<accession>A0A7W6IL21</accession>
<dbReference type="PROSITE" id="PS50932">
    <property type="entry name" value="HTH_LACI_2"/>
    <property type="match status" value="1"/>
</dbReference>
<dbReference type="Gene3D" id="3.40.50.2300">
    <property type="match status" value="2"/>
</dbReference>
<dbReference type="CDD" id="cd01392">
    <property type="entry name" value="HTH_LacI"/>
    <property type="match status" value="1"/>
</dbReference>
<dbReference type="PANTHER" id="PTHR30146">
    <property type="entry name" value="LACI-RELATED TRANSCRIPTIONAL REPRESSOR"/>
    <property type="match status" value="1"/>
</dbReference>
<sequence>MARVTIKDIAIAANVSAMTVSNVINARTSKASPDTVERINEAIRTLGYQPNLSARALASKASRLIGVVVPFTEDQNQLLLDNPFYAEVISGIESALRARGYFMMLSGLGETSNEVDVLAQWNVDALIAIGIYREGLFERLRKRHLPTLLVDSYLTDDHVHHLRIADDQAARRATEHLIAHGHRRIALVTGAVRDGGVIEQRLAGYRLALDAADIPFDPDLVLAGSVTFDWGIDAAEQLIARRATAAFCTADLIAAGVLSGLHQRDIDIPGDISVLGFDNLPVSQMVYPALSTVDQAILDKGKLAGNLVLDLLEGRKPPRETRLEARIIERQSVGPVRK</sequence>
<name>A0A7W6IL21_9HYPH</name>
<dbReference type="GO" id="GO:0003700">
    <property type="term" value="F:DNA-binding transcription factor activity"/>
    <property type="evidence" value="ECO:0007669"/>
    <property type="project" value="TreeGrafter"/>
</dbReference>
<dbReference type="PROSITE" id="PS00356">
    <property type="entry name" value="HTH_LACI_1"/>
    <property type="match status" value="1"/>
</dbReference>
<evidence type="ECO:0000256" key="3">
    <source>
        <dbReference type="ARBA" id="ARBA00023163"/>
    </source>
</evidence>
<comment type="caution">
    <text evidence="5">The sequence shown here is derived from an EMBL/GenBank/DDBJ whole genome shotgun (WGS) entry which is preliminary data.</text>
</comment>
<dbReference type="PANTHER" id="PTHR30146:SF24">
    <property type="entry name" value="XYLOSE OPERON REGULATORY PROTEIN"/>
    <property type="match status" value="1"/>
</dbReference>
<dbReference type="CDD" id="cd06267">
    <property type="entry name" value="PBP1_LacI_sugar_binding-like"/>
    <property type="match status" value="1"/>
</dbReference>
<dbReference type="InterPro" id="IPR046335">
    <property type="entry name" value="LacI/GalR-like_sensor"/>
</dbReference>
<evidence type="ECO:0000313" key="5">
    <source>
        <dbReference type="EMBL" id="MBB4051548.1"/>
    </source>
</evidence>
<organism evidence="5 6">
    <name type="scientific">Devosia subaequoris</name>
    <dbReference type="NCBI Taxonomy" id="395930"/>
    <lineage>
        <taxon>Bacteria</taxon>
        <taxon>Pseudomonadati</taxon>
        <taxon>Pseudomonadota</taxon>
        <taxon>Alphaproteobacteria</taxon>
        <taxon>Hyphomicrobiales</taxon>
        <taxon>Devosiaceae</taxon>
        <taxon>Devosia</taxon>
    </lineage>
</organism>
<dbReference type="EMBL" id="JACIEW010000002">
    <property type="protein sequence ID" value="MBB4051548.1"/>
    <property type="molecule type" value="Genomic_DNA"/>
</dbReference>
<dbReference type="SUPFAM" id="SSF47413">
    <property type="entry name" value="lambda repressor-like DNA-binding domains"/>
    <property type="match status" value="1"/>
</dbReference>
<reference evidence="5 6" key="1">
    <citation type="submission" date="2020-08" db="EMBL/GenBank/DDBJ databases">
        <title>Genomic Encyclopedia of Type Strains, Phase IV (KMG-IV): sequencing the most valuable type-strain genomes for metagenomic binning, comparative biology and taxonomic classification.</title>
        <authorList>
            <person name="Goeker M."/>
        </authorList>
    </citation>
    <scope>NUCLEOTIDE SEQUENCE [LARGE SCALE GENOMIC DNA]</scope>
    <source>
        <strain evidence="5 6">DSM 23447</strain>
    </source>
</reference>
<dbReference type="SMART" id="SM00354">
    <property type="entry name" value="HTH_LACI"/>
    <property type="match status" value="1"/>
</dbReference>
<keyword evidence="3" id="KW-0804">Transcription</keyword>
<keyword evidence="1" id="KW-0805">Transcription regulation</keyword>
<dbReference type="RefSeq" id="WP_183310296.1">
    <property type="nucleotide sequence ID" value="NZ_JACIEW010000002.1"/>
</dbReference>
<evidence type="ECO:0000256" key="1">
    <source>
        <dbReference type="ARBA" id="ARBA00023015"/>
    </source>
</evidence>
<dbReference type="InterPro" id="IPR010982">
    <property type="entry name" value="Lambda_DNA-bd_dom_sf"/>
</dbReference>
<keyword evidence="6" id="KW-1185">Reference proteome</keyword>
<gene>
    <name evidence="5" type="ORF">GGR20_001184</name>
</gene>
<feature type="domain" description="HTH lacI-type" evidence="4">
    <location>
        <begin position="4"/>
        <end position="59"/>
    </location>
</feature>
<dbReference type="Proteomes" id="UP000547011">
    <property type="component" value="Unassembled WGS sequence"/>
</dbReference>
<dbReference type="AlphaFoldDB" id="A0A7W6IL21"/>